<proteinExistence type="predicted"/>
<dbReference type="GeneTree" id="ENSGT01070000253855"/>
<organism evidence="2 3">
    <name type="scientific">Seriola dumerili</name>
    <name type="common">Greater amberjack</name>
    <name type="synonym">Caranx dumerili</name>
    <dbReference type="NCBI Taxonomy" id="41447"/>
    <lineage>
        <taxon>Eukaryota</taxon>
        <taxon>Metazoa</taxon>
        <taxon>Chordata</taxon>
        <taxon>Craniata</taxon>
        <taxon>Vertebrata</taxon>
        <taxon>Euteleostomi</taxon>
        <taxon>Actinopterygii</taxon>
        <taxon>Neopterygii</taxon>
        <taxon>Teleostei</taxon>
        <taxon>Neoteleostei</taxon>
        <taxon>Acanthomorphata</taxon>
        <taxon>Carangaria</taxon>
        <taxon>Carangiformes</taxon>
        <taxon>Carangidae</taxon>
        <taxon>Seriola</taxon>
    </lineage>
</organism>
<reference evidence="2" key="2">
    <citation type="submission" date="2025-09" db="UniProtKB">
        <authorList>
            <consortium name="Ensembl"/>
        </authorList>
    </citation>
    <scope>IDENTIFICATION</scope>
</reference>
<name>A0A3B4VHM0_SERDU</name>
<evidence type="ECO:0000313" key="2">
    <source>
        <dbReference type="Ensembl" id="ENSSDUP00000030027.1"/>
    </source>
</evidence>
<dbReference type="Proteomes" id="UP000261420">
    <property type="component" value="Unplaced"/>
</dbReference>
<keyword evidence="1" id="KW-0472">Membrane</keyword>
<sequence>MPGTDTGHLTQTTMGLARKLLCVPTADGVDGNGLLQLLTGPVHLIGDVLLHGGKVLLQLLLALLILPFLAVFGESLLLGLVPELLVEPTLALVTDVLGEDGLEGTQAAGSVDVAHNSNNNHGRCLHNGHAGSVDLADDVGHAGLVAQEGSQVHGLAGVILGEALGLTAVTTAPLAGQEAQGSVARSRKLTVGLWKEDTVSWTMLMQSKIRLFFEELMQFFVNYS</sequence>
<evidence type="ECO:0000313" key="3">
    <source>
        <dbReference type="Proteomes" id="UP000261420"/>
    </source>
</evidence>
<keyword evidence="1" id="KW-0812">Transmembrane</keyword>
<reference evidence="2" key="1">
    <citation type="submission" date="2025-08" db="UniProtKB">
        <authorList>
            <consortium name="Ensembl"/>
        </authorList>
    </citation>
    <scope>IDENTIFICATION</scope>
</reference>
<dbReference type="Ensembl" id="ENSSDUT00000030540.1">
    <property type="protein sequence ID" value="ENSSDUP00000030027.1"/>
    <property type="gene ID" value="ENSSDUG00000021638.1"/>
</dbReference>
<keyword evidence="1" id="KW-1133">Transmembrane helix</keyword>
<protein>
    <submittedName>
        <fullName evidence="2">Uncharacterized protein</fullName>
    </submittedName>
</protein>
<accession>A0A3B4VHM0</accession>
<dbReference type="OMA" id="TQTTMGF"/>
<dbReference type="AlphaFoldDB" id="A0A3B4VHM0"/>
<keyword evidence="3" id="KW-1185">Reference proteome</keyword>
<evidence type="ECO:0000256" key="1">
    <source>
        <dbReference type="SAM" id="Phobius"/>
    </source>
</evidence>
<feature type="transmembrane region" description="Helical" evidence="1">
    <location>
        <begin position="55"/>
        <end position="81"/>
    </location>
</feature>